<evidence type="ECO:0000256" key="3">
    <source>
        <dbReference type="ARBA" id="ARBA00022723"/>
    </source>
</evidence>
<evidence type="ECO:0000256" key="6">
    <source>
        <dbReference type="ARBA" id="ARBA00023014"/>
    </source>
</evidence>
<dbReference type="InterPro" id="IPR036136">
    <property type="entry name" value="Nit/Sulf_reduc_fer-like_dom_sf"/>
</dbReference>
<evidence type="ECO:0000256" key="2">
    <source>
        <dbReference type="ARBA" id="ARBA00022617"/>
    </source>
</evidence>
<dbReference type="InterPro" id="IPR051329">
    <property type="entry name" value="NIR_SIR_4Fe-4S"/>
</dbReference>
<comment type="caution">
    <text evidence="8">The sequence shown here is derived from an EMBL/GenBank/DDBJ whole genome shotgun (WGS) entry which is preliminary data.</text>
</comment>
<dbReference type="GO" id="GO:0051539">
    <property type="term" value="F:4 iron, 4 sulfur cluster binding"/>
    <property type="evidence" value="ECO:0007669"/>
    <property type="project" value="UniProtKB-KW"/>
</dbReference>
<sequence>MAVADRYRMERHDVASRQAADTLACAPDAPSMARGACPSLSAPMVTGDGLLVRLRPTMPGLTIAQFRALAEAAANHGNGLIEITARGNLQLRGMTADSMAGLAADIDRAGIVPESGVAIEVPPLSGLDPLEVADARDMAMRLRQAIAALDPQPVLAPKLTIIIDGGGRLTLDAMSADIRLTATRADGDFIAWSLAVGGTAQTAKVLASLSAEQSVTTVIELLKTLARLGPNARGRDLDAASLRARFPSMPNRASSIAAHHVSPIGIHHLRDNSLVLGLRPSFGQIHARDILDFLDIAEVAGANEIRTAPEHALLVLGLDGRAAQDIQLIATKHGFRTRADDPSNQIDVCSGAGACASAFYPTKLAAADVLDKAPDLLDGSLTVHLSGCRKGCAHPGKAALTIVGAPTGYGIVVNGSASSEPVAYIGKQELKSVLARMNRLVRNNRGAGESAEDCLTRLGADAVVTALRQG</sequence>
<keyword evidence="2" id="KW-0349">Heme</keyword>
<keyword evidence="3" id="KW-0479">Metal-binding</keyword>
<accession>A0AA87QI50</accession>
<evidence type="ECO:0000313" key="8">
    <source>
        <dbReference type="EMBL" id="GAJ95318.1"/>
    </source>
</evidence>
<keyword evidence="1" id="KW-0004">4Fe-4S</keyword>
<dbReference type="EMBL" id="BAYX01000011">
    <property type="protein sequence ID" value="GAJ95318.1"/>
    <property type="molecule type" value="Genomic_DNA"/>
</dbReference>
<proteinExistence type="predicted"/>
<dbReference type="PANTHER" id="PTHR32439">
    <property type="entry name" value="FERREDOXIN--NITRITE REDUCTASE, CHLOROPLASTIC"/>
    <property type="match status" value="1"/>
</dbReference>
<reference evidence="8 9" key="1">
    <citation type="submission" date="2014-05" db="EMBL/GenBank/DDBJ databases">
        <title>Whole genome shotgun sequence of Rhizobium rhizogenes NBRC 13257.</title>
        <authorList>
            <person name="Katano-Makiyama Y."/>
            <person name="Hosoyama A."/>
            <person name="Hashimoto M."/>
            <person name="Hosoyama Y."/>
            <person name="Noguchi M."/>
            <person name="Tsuchikane K."/>
            <person name="Kimura A."/>
            <person name="Ohji S."/>
            <person name="Ichikawa N."/>
            <person name="Yamazoe A."/>
            <person name="Fujita N."/>
        </authorList>
    </citation>
    <scope>NUCLEOTIDE SEQUENCE [LARGE SCALE GENOMIC DNA]</scope>
    <source>
        <strain evidence="8 9">NBRC 13257</strain>
    </source>
</reference>
<organism evidence="8 9">
    <name type="scientific">Rhizobium rhizogenes NBRC 13257</name>
    <dbReference type="NCBI Taxonomy" id="1220581"/>
    <lineage>
        <taxon>Bacteria</taxon>
        <taxon>Pseudomonadati</taxon>
        <taxon>Pseudomonadota</taxon>
        <taxon>Alphaproteobacteria</taxon>
        <taxon>Hyphomicrobiales</taxon>
        <taxon>Rhizobiaceae</taxon>
        <taxon>Rhizobium/Agrobacterium group</taxon>
        <taxon>Rhizobium</taxon>
    </lineage>
</organism>
<dbReference type="InterPro" id="IPR005117">
    <property type="entry name" value="NiRdtase/SiRdtase_haem-b_fer"/>
</dbReference>
<dbReference type="Gene3D" id="3.90.480.10">
    <property type="entry name" value="Sulfite Reductase Hemoprotein,Domain 2"/>
    <property type="match status" value="2"/>
</dbReference>
<dbReference type="Gene3D" id="3.30.413.10">
    <property type="entry name" value="Sulfite Reductase Hemoprotein, domain 1"/>
    <property type="match status" value="2"/>
</dbReference>
<dbReference type="PANTHER" id="PTHR32439:SF9">
    <property type="entry name" value="BLR3264 PROTEIN"/>
    <property type="match status" value="1"/>
</dbReference>
<dbReference type="SUPFAM" id="SSF55124">
    <property type="entry name" value="Nitrite/Sulfite reductase N-terminal domain-like"/>
    <property type="match status" value="2"/>
</dbReference>
<dbReference type="GO" id="GO:0016491">
    <property type="term" value="F:oxidoreductase activity"/>
    <property type="evidence" value="ECO:0007669"/>
    <property type="project" value="UniProtKB-KW"/>
</dbReference>
<dbReference type="NCBIfam" id="TIGR02435">
    <property type="entry name" value="CobG"/>
    <property type="match status" value="1"/>
</dbReference>
<evidence type="ECO:0000256" key="4">
    <source>
        <dbReference type="ARBA" id="ARBA00023002"/>
    </source>
</evidence>
<name>A0AA87QI50_RHIRH</name>
<dbReference type="InterPro" id="IPR012798">
    <property type="entry name" value="Cbl_synth_CobG-like"/>
</dbReference>
<keyword evidence="5" id="KW-0408">Iron</keyword>
<protein>
    <submittedName>
        <fullName evidence="8">Precorrin-3B synthase</fullName>
    </submittedName>
</protein>
<evidence type="ECO:0000256" key="5">
    <source>
        <dbReference type="ARBA" id="ARBA00023004"/>
    </source>
</evidence>
<evidence type="ECO:0000259" key="7">
    <source>
        <dbReference type="Pfam" id="PF03460"/>
    </source>
</evidence>
<gene>
    <name evidence="8" type="primary">cobG</name>
    <name evidence="8" type="ORF">RRH01S_11_02260</name>
</gene>
<dbReference type="Pfam" id="PF03460">
    <property type="entry name" value="NIR_SIR_ferr"/>
    <property type="match status" value="1"/>
</dbReference>
<dbReference type="GO" id="GO:0046872">
    <property type="term" value="F:metal ion binding"/>
    <property type="evidence" value="ECO:0007669"/>
    <property type="project" value="UniProtKB-KW"/>
</dbReference>
<feature type="domain" description="Nitrite/Sulfite reductase ferredoxin-like" evidence="7">
    <location>
        <begin position="45"/>
        <end position="107"/>
    </location>
</feature>
<evidence type="ECO:0000313" key="9">
    <source>
        <dbReference type="Proteomes" id="UP000026941"/>
    </source>
</evidence>
<dbReference type="AlphaFoldDB" id="A0AA87QI50"/>
<keyword evidence="4" id="KW-0560">Oxidoreductase</keyword>
<dbReference type="Proteomes" id="UP000026941">
    <property type="component" value="Unassembled WGS sequence"/>
</dbReference>
<keyword evidence="6" id="KW-0411">Iron-sulfur</keyword>
<dbReference type="InterPro" id="IPR045854">
    <property type="entry name" value="NO2/SO3_Rdtase_4Fe4S_sf"/>
</dbReference>
<dbReference type="SUPFAM" id="SSF56014">
    <property type="entry name" value="Nitrite and sulphite reductase 4Fe-4S domain-like"/>
    <property type="match status" value="2"/>
</dbReference>
<evidence type="ECO:0000256" key="1">
    <source>
        <dbReference type="ARBA" id="ARBA00022485"/>
    </source>
</evidence>